<feature type="transmembrane region" description="Helical" evidence="1">
    <location>
        <begin position="45"/>
        <end position="67"/>
    </location>
</feature>
<evidence type="ECO:0000313" key="3">
    <source>
        <dbReference type="Proteomes" id="UP000697998"/>
    </source>
</evidence>
<keyword evidence="1" id="KW-0812">Transmembrane</keyword>
<keyword evidence="1" id="KW-1133">Transmembrane helix</keyword>
<evidence type="ECO:0000313" key="2">
    <source>
        <dbReference type="EMBL" id="MBK7677586.1"/>
    </source>
</evidence>
<dbReference type="InterPro" id="IPR025333">
    <property type="entry name" value="DUF4239"/>
</dbReference>
<sequence>MNYTAFTLLLTLVLFVGMVLLLELGRRIGVRRMANDPEGAQAGTGAVDGAVFALLGLLIAFTFSGAATRFDERRNLIVQETNDIGTAYLRLDLLPASAQPALRDLFRRYVDSRLEVYRKLPDIEAARVELVRSNQLQGEIWRQAVAAGRMSEAPPAANMLLLPALNQMIDITTTRTMAAQVHPPLVIFVLLFGLALVAALLAGYGMAGGKKRSWIHMIGFAATMALAVNIIIDIEYPRLGLIRVDAFDQALVELRASMN</sequence>
<dbReference type="AlphaFoldDB" id="A0A935UHZ1"/>
<protein>
    <submittedName>
        <fullName evidence="2">DUF4239 domain-containing protein</fullName>
    </submittedName>
</protein>
<proteinExistence type="predicted"/>
<accession>A0A935UHZ1</accession>
<keyword evidence="1" id="KW-0472">Membrane</keyword>
<feature type="transmembrane region" description="Helical" evidence="1">
    <location>
        <begin position="185"/>
        <end position="207"/>
    </location>
</feature>
<feature type="transmembrane region" description="Helical" evidence="1">
    <location>
        <begin position="213"/>
        <end position="232"/>
    </location>
</feature>
<dbReference type="Proteomes" id="UP000697998">
    <property type="component" value="Unassembled WGS sequence"/>
</dbReference>
<gene>
    <name evidence="2" type="ORF">IPJ27_24155</name>
</gene>
<reference evidence="2 3" key="1">
    <citation type="submission" date="2020-10" db="EMBL/GenBank/DDBJ databases">
        <title>Connecting structure to function with the recovery of over 1000 high-quality activated sludge metagenome-assembled genomes encoding full-length rRNA genes using long-read sequencing.</title>
        <authorList>
            <person name="Singleton C.M."/>
            <person name="Petriglieri F."/>
            <person name="Kristensen J.M."/>
            <person name="Kirkegaard R.H."/>
            <person name="Michaelsen T.Y."/>
            <person name="Andersen M.H."/>
            <person name="Karst S.M."/>
            <person name="Dueholm M.S."/>
            <person name="Nielsen P.H."/>
            <person name="Albertsen M."/>
        </authorList>
    </citation>
    <scope>NUCLEOTIDE SEQUENCE [LARGE SCALE GENOMIC DNA]</scope>
    <source>
        <strain evidence="2">EsbW_18-Q3-R4-48_BATAC.285</strain>
    </source>
</reference>
<name>A0A935UHZ1_9PROT</name>
<dbReference type="EMBL" id="JADJMH010000038">
    <property type="protein sequence ID" value="MBK7677586.1"/>
    <property type="molecule type" value="Genomic_DNA"/>
</dbReference>
<organism evidence="2 3">
    <name type="scientific">Candidatus Accumulibacter proximus</name>
    <dbReference type="NCBI Taxonomy" id="2954385"/>
    <lineage>
        <taxon>Bacteria</taxon>
        <taxon>Pseudomonadati</taxon>
        <taxon>Pseudomonadota</taxon>
        <taxon>Betaproteobacteria</taxon>
        <taxon>Candidatus Accumulibacter</taxon>
    </lineage>
</organism>
<dbReference type="Pfam" id="PF14023">
    <property type="entry name" value="Bestrophin-like"/>
    <property type="match status" value="1"/>
</dbReference>
<comment type="caution">
    <text evidence="2">The sequence shown here is derived from an EMBL/GenBank/DDBJ whole genome shotgun (WGS) entry which is preliminary data.</text>
</comment>
<evidence type="ECO:0000256" key="1">
    <source>
        <dbReference type="SAM" id="Phobius"/>
    </source>
</evidence>